<protein>
    <submittedName>
        <fullName evidence="1">Uncharacterized protein</fullName>
    </submittedName>
</protein>
<dbReference type="EMBL" id="JAPCWZ010000007">
    <property type="protein sequence ID" value="KAK8856300.1"/>
    <property type="molecule type" value="Genomic_DNA"/>
</dbReference>
<organism evidence="1 2">
    <name type="scientific">Apiospora arundinis</name>
    <dbReference type="NCBI Taxonomy" id="335852"/>
    <lineage>
        <taxon>Eukaryota</taxon>
        <taxon>Fungi</taxon>
        <taxon>Dikarya</taxon>
        <taxon>Ascomycota</taxon>
        <taxon>Pezizomycotina</taxon>
        <taxon>Sordariomycetes</taxon>
        <taxon>Xylariomycetidae</taxon>
        <taxon>Amphisphaeriales</taxon>
        <taxon>Apiosporaceae</taxon>
        <taxon>Apiospora</taxon>
    </lineage>
</organism>
<gene>
    <name evidence="1" type="ORF">PGQ11_012212</name>
</gene>
<dbReference type="Proteomes" id="UP001390339">
    <property type="component" value="Unassembled WGS sequence"/>
</dbReference>
<reference evidence="1 2" key="1">
    <citation type="journal article" date="2024" name="IMA Fungus">
        <title>Apiospora arundinis, a panoply of carbohydrate-active enzymes and secondary metabolites.</title>
        <authorList>
            <person name="Sorensen T."/>
            <person name="Petersen C."/>
            <person name="Muurmann A.T."/>
            <person name="Christiansen J.V."/>
            <person name="Brundto M.L."/>
            <person name="Overgaard C.K."/>
            <person name="Boysen A.T."/>
            <person name="Wollenberg R.D."/>
            <person name="Larsen T.O."/>
            <person name="Sorensen J.L."/>
            <person name="Nielsen K.L."/>
            <person name="Sondergaard T.E."/>
        </authorList>
    </citation>
    <scope>NUCLEOTIDE SEQUENCE [LARGE SCALE GENOMIC DNA]</scope>
    <source>
        <strain evidence="1 2">AAU 773</strain>
    </source>
</reference>
<accession>A0ABR2I2R1</accession>
<evidence type="ECO:0000313" key="2">
    <source>
        <dbReference type="Proteomes" id="UP001390339"/>
    </source>
</evidence>
<name>A0ABR2I2R1_9PEZI</name>
<proteinExistence type="predicted"/>
<keyword evidence="2" id="KW-1185">Reference proteome</keyword>
<comment type="caution">
    <text evidence="1">The sequence shown here is derived from an EMBL/GenBank/DDBJ whole genome shotgun (WGS) entry which is preliminary data.</text>
</comment>
<sequence length="110" mass="12432">MESQFALGRSTPMLMQYGINTCDLCLLAVHCQLQIICIFIHDNGDVEDIEIEAVRVIAHILFGLGLVLDNIEARADQDAEEIAGFEDTNHLTYVRSYFFDVREVVDDLIV</sequence>
<evidence type="ECO:0000313" key="1">
    <source>
        <dbReference type="EMBL" id="KAK8856300.1"/>
    </source>
</evidence>